<dbReference type="Pfam" id="PF10450">
    <property type="entry name" value="POC1"/>
    <property type="match status" value="1"/>
</dbReference>
<reference evidence="2 3" key="1">
    <citation type="submission" date="2017-11" db="EMBL/GenBank/DDBJ databases">
        <title>Bacterial isolate from king chilli rhizosphere.</title>
        <authorList>
            <person name="Takhelmayum P."/>
            <person name="Sarangthem I."/>
        </authorList>
    </citation>
    <scope>NUCLEOTIDE SEQUENCE [LARGE SCALE GENOMIC DNA]</scope>
    <source>
        <strain evidence="3">t26</strain>
    </source>
</reference>
<keyword evidence="1" id="KW-0812">Transmembrane</keyword>
<organism evidence="2 3">
    <name type="scientific">Lysinibacillus xylanilyticus</name>
    <dbReference type="NCBI Taxonomy" id="582475"/>
    <lineage>
        <taxon>Bacteria</taxon>
        <taxon>Bacillati</taxon>
        <taxon>Bacillota</taxon>
        <taxon>Bacilli</taxon>
        <taxon>Bacillales</taxon>
        <taxon>Bacillaceae</taxon>
        <taxon>Lysinibacillus</taxon>
    </lineage>
</organism>
<accession>A0A2M9QA51</accession>
<evidence type="ECO:0000313" key="3">
    <source>
        <dbReference type="Proteomes" id="UP000232101"/>
    </source>
</evidence>
<keyword evidence="1" id="KW-1133">Transmembrane helix</keyword>
<feature type="transmembrane region" description="Helical" evidence="1">
    <location>
        <begin position="6"/>
        <end position="25"/>
    </location>
</feature>
<dbReference type="GO" id="GO:0043248">
    <property type="term" value="P:proteasome assembly"/>
    <property type="evidence" value="ECO:0007669"/>
    <property type="project" value="InterPro"/>
</dbReference>
<proteinExistence type="predicted"/>
<evidence type="ECO:0000313" key="2">
    <source>
        <dbReference type="EMBL" id="PJO44939.1"/>
    </source>
</evidence>
<comment type="caution">
    <text evidence="2">The sequence shown here is derived from an EMBL/GenBank/DDBJ whole genome shotgun (WGS) entry which is preliminary data.</text>
</comment>
<keyword evidence="1" id="KW-0472">Membrane</keyword>
<dbReference type="EMBL" id="PHQY01000322">
    <property type="protein sequence ID" value="PJO44939.1"/>
    <property type="molecule type" value="Genomic_DNA"/>
</dbReference>
<name>A0A2M9QA51_9BACI</name>
<gene>
    <name evidence="2" type="ORF">CWD94_04440</name>
</gene>
<dbReference type="RefSeq" id="WP_100542228.1">
    <property type="nucleotide sequence ID" value="NZ_PHQY01000322.1"/>
</dbReference>
<evidence type="ECO:0000256" key="1">
    <source>
        <dbReference type="SAM" id="Phobius"/>
    </source>
</evidence>
<dbReference type="Proteomes" id="UP000232101">
    <property type="component" value="Unassembled WGS sequence"/>
</dbReference>
<sequence length="237" mass="26184">MMLEIIVLMGIFLLLIAIGVLSALSESFSRKRESKWAFSSAGATEGANRTIQPVDEASSFGTTLVAESVVSDVQIENNYTIYKQIVNNNNLVDFSHSEITDEVSNNLNKIANAYNSEVNYYADSCNCSKLNNVIKDKIRELVGEKIAGLVTNLLTDLKKNELSVIMGLYNPEEHSITFEGTVLKLSTVKPIISGEEDYILLKGTLLSNGEFRVIHFDDAEMVEHGYGVESFVLEKTA</sequence>
<dbReference type="InterPro" id="IPR018855">
    <property type="entry name" value="Psome_chaperone_1_fun"/>
</dbReference>
<dbReference type="AlphaFoldDB" id="A0A2M9QA51"/>
<protein>
    <submittedName>
        <fullName evidence="2">Uncharacterized protein</fullName>
    </submittedName>
</protein>